<sequence>MRAHTSTTATRSCLSTRNRSCCLAPRPLPPHCWTTASTAPALSTTAPQQSPADEAHAGPPALPPGGWHHLPPSHSAGAGALGAPLDHGLEPQAAAAAAAEARHASASSLAGPAPSGVEDLVPDSASAAPSPMISAEAQAHAQGHHLVGLRSSLDDLGVLGPGSGSFSPSSTLSSTDEADPEMCVLETDAAGEVQMVCESDPGHPISLAQEALQHPVIPTSLLQDLESKLEADISTLCVTILFAVGFITMEWGINDLMDNLFGDDNVLSSFSCIVTGLQVVFGVKFSRARVMRLWPAPAQLERDRERLLRQREREWEAKREARREARAVAARAVAEAAEAEEWERARERERERVRAEAARAARLAAPQ</sequence>
<organism evidence="4 5">
    <name type="scientific">Edaphochlamys debaryana</name>
    <dbReference type="NCBI Taxonomy" id="47281"/>
    <lineage>
        <taxon>Eukaryota</taxon>
        <taxon>Viridiplantae</taxon>
        <taxon>Chlorophyta</taxon>
        <taxon>core chlorophytes</taxon>
        <taxon>Chlorophyceae</taxon>
        <taxon>CS clade</taxon>
        <taxon>Chlamydomonadales</taxon>
        <taxon>Chlamydomonadales incertae sedis</taxon>
        <taxon>Edaphochlamys</taxon>
    </lineage>
</organism>
<evidence type="ECO:0000313" key="5">
    <source>
        <dbReference type="Proteomes" id="UP000612055"/>
    </source>
</evidence>
<keyword evidence="5" id="KW-1185">Reference proteome</keyword>
<dbReference type="EMBL" id="JAEHOE010000005">
    <property type="protein sequence ID" value="KAG2499834.1"/>
    <property type="molecule type" value="Genomic_DNA"/>
</dbReference>
<name>A0A835YLF1_9CHLO</name>
<evidence type="ECO:0000256" key="3">
    <source>
        <dbReference type="SAM" id="Phobius"/>
    </source>
</evidence>
<keyword evidence="1" id="KW-0175">Coiled coil</keyword>
<feature type="coiled-coil region" evidence="1">
    <location>
        <begin position="332"/>
        <end position="359"/>
    </location>
</feature>
<evidence type="ECO:0000313" key="4">
    <source>
        <dbReference type="EMBL" id="KAG2499834.1"/>
    </source>
</evidence>
<protein>
    <submittedName>
        <fullName evidence="4">Uncharacterized protein</fullName>
    </submittedName>
</protein>
<proteinExistence type="predicted"/>
<keyword evidence="3" id="KW-1133">Transmembrane helix</keyword>
<feature type="region of interest" description="Disordered" evidence="2">
    <location>
        <begin position="41"/>
        <end position="86"/>
    </location>
</feature>
<keyword evidence="3" id="KW-0472">Membrane</keyword>
<reference evidence="4" key="1">
    <citation type="journal article" date="2020" name="bioRxiv">
        <title>Comparative genomics of Chlamydomonas.</title>
        <authorList>
            <person name="Craig R.J."/>
            <person name="Hasan A.R."/>
            <person name="Ness R.W."/>
            <person name="Keightley P.D."/>
        </authorList>
    </citation>
    <scope>NUCLEOTIDE SEQUENCE</scope>
    <source>
        <strain evidence="4">CCAP 11/70</strain>
    </source>
</reference>
<gene>
    <name evidence="4" type="ORF">HYH03_002125</name>
</gene>
<evidence type="ECO:0000256" key="1">
    <source>
        <dbReference type="SAM" id="Coils"/>
    </source>
</evidence>
<feature type="transmembrane region" description="Helical" evidence="3">
    <location>
        <begin position="233"/>
        <end position="253"/>
    </location>
</feature>
<feature type="region of interest" description="Disordered" evidence="2">
    <location>
        <begin position="106"/>
        <end position="139"/>
    </location>
</feature>
<accession>A0A835YLF1</accession>
<dbReference type="Proteomes" id="UP000612055">
    <property type="component" value="Unassembled WGS sequence"/>
</dbReference>
<feature type="transmembrane region" description="Helical" evidence="3">
    <location>
        <begin position="265"/>
        <end position="283"/>
    </location>
</feature>
<dbReference type="OrthoDB" id="544871at2759"/>
<comment type="caution">
    <text evidence="4">The sequence shown here is derived from an EMBL/GenBank/DDBJ whole genome shotgun (WGS) entry which is preliminary data.</text>
</comment>
<evidence type="ECO:0000256" key="2">
    <source>
        <dbReference type="SAM" id="MobiDB-lite"/>
    </source>
</evidence>
<feature type="compositionally biased region" description="Low complexity" evidence="2">
    <location>
        <begin position="106"/>
        <end position="137"/>
    </location>
</feature>
<keyword evidence="3" id="KW-0812">Transmembrane</keyword>
<dbReference type="AlphaFoldDB" id="A0A835YLF1"/>